<evidence type="ECO:0000313" key="2">
    <source>
        <dbReference type="EMBL" id="MCL1631029.1"/>
    </source>
</evidence>
<dbReference type="EMBL" id="JAMAST010000002">
    <property type="protein sequence ID" value="MCL1631029.1"/>
    <property type="molecule type" value="Genomic_DNA"/>
</dbReference>
<proteinExistence type="predicted"/>
<evidence type="ECO:0000256" key="1">
    <source>
        <dbReference type="SAM" id="Phobius"/>
    </source>
</evidence>
<protein>
    <submittedName>
        <fullName evidence="2">Uncharacterized protein</fullName>
    </submittedName>
</protein>
<keyword evidence="1" id="KW-1133">Transmembrane helix</keyword>
<name>A0ABT0M838_9BACL</name>
<feature type="transmembrane region" description="Helical" evidence="1">
    <location>
        <begin position="27"/>
        <end position="46"/>
    </location>
</feature>
<gene>
    <name evidence="2" type="ORF">M3N64_03595</name>
</gene>
<keyword evidence="3" id="KW-1185">Reference proteome</keyword>
<dbReference type="RefSeq" id="WP_249098163.1">
    <property type="nucleotide sequence ID" value="NZ_JAMAST010000002.1"/>
</dbReference>
<comment type="caution">
    <text evidence="2">The sequence shown here is derived from an EMBL/GenBank/DDBJ whole genome shotgun (WGS) entry which is preliminary data.</text>
</comment>
<sequence length="50" mass="5736">MKAIEARLDTLEQRLNDSHVQQQHRPLIGSNVWVLVPLAAIIMWGLRGLF</sequence>
<accession>A0ABT0M838</accession>
<keyword evidence="1" id="KW-0812">Transmembrane</keyword>
<organism evidence="2 3">
    <name type="scientific">Sporolactobacillus mangiferae</name>
    <dbReference type="NCBI Taxonomy" id="2940498"/>
    <lineage>
        <taxon>Bacteria</taxon>
        <taxon>Bacillati</taxon>
        <taxon>Bacillota</taxon>
        <taxon>Bacilli</taxon>
        <taxon>Bacillales</taxon>
        <taxon>Sporolactobacillaceae</taxon>
        <taxon>Sporolactobacillus</taxon>
    </lineage>
</organism>
<dbReference type="Proteomes" id="UP001203004">
    <property type="component" value="Unassembled WGS sequence"/>
</dbReference>
<keyword evidence="1" id="KW-0472">Membrane</keyword>
<evidence type="ECO:0000313" key="3">
    <source>
        <dbReference type="Proteomes" id="UP001203004"/>
    </source>
</evidence>
<reference evidence="2 3" key="1">
    <citation type="submission" date="2022-05" db="EMBL/GenBank/DDBJ databases">
        <title>Sporolactobacillus sp nov CPB3-1, isolated from tree bark (Mangifera indica L.).</title>
        <authorList>
            <person name="Phuengjayaem S."/>
            <person name="Tanasupawat S."/>
        </authorList>
    </citation>
    <scope>NUCLEOTIDE SEQUENCE [LARGE SCALE GENOMIC DNA]</scope>
    <source>
        <strain evidence="2 3">CPB3-1</strain>
    </source>
</reference>